<keyword evidence="6" id="KW-1185">Reference proteome</keyword>
<reference evidence="6" key="2">
    <citation type="submission" date="2016-01" db="EMBL/GenBank/DDBJ databases">
        <authorList>
            <person name="Poehlein A."/>
            <person name="Schlien K."/>
            <person name="Gottschalk G."/>
            <person name="Buckel W."/>
            <person name="Daniel R."/>
        </authorList>
    </citation>
    <scope>NUCLEOTIDE SEQUENCE [LARGE SCALE GENOMIC DNA]</scope>
    <source>
        <strain evidence="6">X2</strain>
    </source>
</reference>
<organism evidence="5 7">
    <name type="scientific">Anaerotignum propionicum DSM 1682</name>
    <dbReference type="NCBI Taxonomy" id="991789"/>
    <lineage>
        <taxon>Bacteria</taxon>
        <taxon>Bacillati</taxon>
        <taxon>Bacillota</taxon>
        <taxon>Clostridia</taxon>
        <taxon>Lachnospirales</taxon>
        <taxon>Anaerotignaceae</taxon>
        <taxon>Anaerotignum</taxon>
    </lineage>
</organism>
<sequence length="158" mass="17860">MDQRKIGGFIAVLRNEKGMTQAELGDRIGVTNKTISRWENGNYMPDISVIPMLCAELGISANELLYAERLMDSEFKEKADGHLMETLNHIKNFKHEKSCIDFLTGAGTGIVLSCMYSPYSTKRTIVLFIGVVMIAFGWYKKAKYDKKIFQYLGDGKDD</sequence>
<feature type="domain" description="HTH cro/C1-type" evidence="3">
    <location>
        <begin position="10"/>
        <end position="64"/>
    </location>
</feature>
<dbReference type="Proteomes" id="UP000184204">
    <property type="component" value="Unassembled WGS sequence"/>
</dbReference>
<proteinExistence type="predicted"/>
<evidence type="ECO:0000256" key="1">
    <source>
        <dbReference type="ARBA" id="ARBA00023125"/>
    </source>
</evidence>
<gene>
    <name evidence="4" type="ORF">CPRO_09750</name>
    <name evidence="5" type="ORF">SAMN02745151_00508</name>
</gene>
<dbReference type="EMBL" id="CP014223">
    <property type="protein sequence ID" value="AMJ40573.1"/>
    <property type="molecule type" value="Genomic_DNA"/>
</dbReference>
<evidence type="ECO:0000313" key="4">
    <source>
        <dbReference type="EMBL" id="AMJ40573.1"/>
    </source>
</evidence>
<keyword evidence="2" id="KW-0812">Transmembrane</keyword>
<dbReference type="CDD" id="cd00093">
    <property type="entry name" value="HTH_XRE"/>
    <property type="match status" value="1"/>
</dbReference>
<dbReference type="SUPFAM" id="SSF47413">
    <property type="entry name" value="lambda repressor-like DNA-binding domains"/>
    <property type="match status" value="1"/>
</dbReference>
<dbReference type="PANTHER" id="PTHR46558">
    <property type="entry name" value="TRACRIPTIONAL REGULATORY PROTEIN-RELATED-RELATED"/>
    <property type="match status" value="1"/>
</dbReference>
<dbReference type="OrthoDB" id="9801008at2"/>
<dbReference type="AlphaFoldDB" id="A0A120MK95"/>
<dbReference type="RefSeq" id="WP_066048472.1">
    <property type="nucleotide sequence ID" value="NZ_CP014223.1"/>
</dbReference>
<name>A0A120MK95_ANAPI</name>
<evidence type="ECO:0000313" key="7">
    <source>
        <dbReference type="Proteomes" id="UP000184204"/>
    </source>
</evidence>
<dbReference type="KEGG" id="cpro:CPRO_09750"/>
<reference evidence="4 6" key="1">
    <citation type="journal article" date="2016" name="Genome Announc.">
        <title>Complete Genome Sequence of the Amino Acid-Fermenting Clostridium propionicum X2 (DSM 1682).</title>
        <authorList>
            <person name="Poehlein A."/>
            <person name="Schlien K."/>
            <person name="Chowdhury N.P."/>
            <person name="Gottschalk G."/>
            <person name="Buckel W."/>
            <person name="Daniel R."/>
        </authorList>
    </citation>
    <scope>NUCLEOTIDE SEQUENCE [LARGE SCALE GENOMIC DNA]</scope>
    <source>
        <strain evidence="4 6">X2</strain>
    </source>
</reference>
<evidence type="ECO:0000313" key="5">
    <source>
        <dbReference type="EMBL" id="SHE38575.1"/>
    </source>
</evidence>
<protein>
    <submittedName>
        <fullName evidence="5">DNA-binding transcriptional regulator, XRE-family HTH domain</fullName>
    </submittedName>
    <submittedName>
        <fullName evidence="4">Helix-turn-helix domain protein</fullName>
    </submittedName>
</protein>
<dbReference type="InterPro" id="IPR001387">
    <property type="entry name" value="Cro/C1-type_HTH"/>
</dbReference>
<dbReference type="Gene3D" id="1.10.260.40">
    <property type="entry name" value="lambda repressor-like DNA-binding domains"/>
    <property type="match status" value="1"/>
</dbReference>
<dbReference type="Pfam" id="PF01381">
    <property type="entry name" value="HTH_3"/>
    <property type="match status" value="1"/>
</dbReference>
<evidence type="ECO:0000259" key="3">
    <source>
        <dbReference type="PROSITE" id="PS50943"/>
    </source>
</evidence>
<dbReference type="SMART" id="SM00530">
    <property type="entry name" value="HTH_XRE"/>
    <property type="match status" value="1"/>
</dbReference>
<keyword evidence="2" id="KW-1133">Transmembrane helix</keyword>
<evidence type="ECO:0000256" key="2">
    <source>
        <dbReference type="SAM" id="Phobius"/>
    </source>
</evidence>
<dbReference type="InterPro" id="IPR010982">
    <property type="entry name" value="Lambda_DNA-bd_dom_sf"/>
</dbReference>
<dbReference type="PANTHER" id="PTHR46558:SF4">
    <property type="entry name" value="DNA-BIDING PHAGE PROTEIN"/>
    <property type="match status" value="1"/>
</dbReference>
<dbReference type="EMBL" id="FQUA01000002">
    <property type="protein sequence ID" value="SHE38575.1"/>
    <property type="molecule type" value="Genomic_DNA"/>
</dbReference>
<feature type="transmembrane region" description="Helical" evidence="2">
    <location>
        <begin position="125"/>
        <end position="142"/>
    </location>
</feature>
<reference evidence="7" key="4">
    <citation type="submission" date="2016-11" db="EMBL/GenBank/DDBJ databases">
        <authorList>
            <person name="Jaros S."/>
            <person name="Januszkiewicz K."/>
            <person name="Wedrychowicz H."/>
        </authorList>
    </citation>
    <scope>NUCLEOTIDE SEQUENCE [LARGE SCALE GENOMIC DNA]</scope>
    <source>
        <strain evidence="7">DSM 1682</strain>
    </source>
</reference>
<evidence type="ECO:0000313" key="6">
    <source>
        <dbReference type="Proteomes" id="UP000068026"/>
    </source>
</evidence>
<keyword evidence="1 5" id="KW-0238">DNA-binding</keyword>
<dbReference type="Proteomes" id="UP000068026">
    <property type="component" value="Chromosome"/>
</dbReference>
<keyword evidence="2" id="KW-0472">Membrane</keyword>
<dbReference type="PROSITE" id="PS50943">
    <property type="entry name" value="HTH_CROC1"/>
    <property type="match status" value="1"/>
</dbReference>
<accession>A0A120MK95</accession>
<reference evidence="5" key="3">
    <citation type="submission" date="2016-11" db="EMBL/GenBank/DDBJ databases">
        <authorList>
            <person name="Varghese N."/>
            <person name="Submissions S."/>
        </authorList>
    </citation>
    <scope>NUCLEOTIDE SEQUENCE</scope>
    <source>
        <strain evidence="5">DSM 1682</strain>
    </source>
</reference>
<dbReference type="GO" id="GO:0003677">
    <property type="term" value="F:DNA binding"/>
    <property type="evidence" value="ECO:0007669"/>
    <property type="project" value="UniProtKB-KW"/>
</dbReference>